<dbReference type="SUPFAM" id="SSF88713">
    <property type="entry name" value="Glycoside hydrolase/deacetylase"/>
    <property type="match status" value="1"/>
</dbReference>
<dbReference type="Pfam" id="PF03746">
    <property type="entry name" value="LamB_YcsF"/>
    <property type="match status" value="1"/>
</dbReference>
<evidence type="ECO:0000313" key="1">
    <source>
        <dbReference type="EMBL" id="SVB54420.1"/>
    </source>
</evidence>
<dbReference type="CDD" id="cd10801">
    <property type="entry name" value="LamB_YcsF_like_1"/>
    <property type="match status" value="1"/>
</dbReference>
<dbReference type="GO" id="GO:0005975">
    <property type="term" value="P:carbohydrate metabolic process"/>
    <property type="evidence" value="ECO:0007669"/>
    <property type="project" value="InterPro"/>
</dbReference>
<dbReference type="EMBL" id="UINC01046422">
    <property type="protein sequence ID" value="SVB54420.1"/>
    <property type="molecule type" value="Genomic_DNA"/>
</dbReference>
<dbReference type="AlphaFoldDB" id="A0A382EUM9"/>
<accession>A0A382EUM9</accession>
<dbReference type="Gene3D" id="3.20.20.370">
    <property type="entry name" value="Glycoside hydrolase/deacetylase"/>
    <property type="match status" value="1"/>
</dbReference>
<reference evidence="1" key="1">
    <citation type="submission" date="2018-05" db="EMBL/GenBank/DDBJ databases">
        <authorList>
            <person name="Lanie J.A."/>
            <person name="Ng W.-L."/>
            <person name="Kazmierczak K.M."/>
            <person name="Andrzejewski T.M."/>
            <person name="Davidsen T.M."/>
            <person name="Wayne K.J."/>
            <person name="Tettelin H."/>
            <person name="Glass J.I."/>
            <person name="Rusch D."/>
            <person name="Podicherti R."/>
            <person name="Tsui H.-C.T."/>
            <person name="Winkler M.E."/>
        </authorList>
    </citation>
    <scope>NUCLEOTIDE SEQUENCE</scope>
</reference>
<proteinExistence type="predicted"/>
<sequence length="233" mass="25584">MGEIPRLLNNNVYSDLMDHVTSISLACGGHAGDPAMMRKLVKIAKKKNVKIGAHPSYPDRENFGRLELDVDSEELFSSICSQVQLLLKIAEEEGAPVSHIKPHGALYNQAAKDEKLARVIGDAVDSIGHHLNIICLSGSLMVRVLEDMGLGVIQEAFADRTYEQDGSLRNRKLNHALITSPRRAADQARSIIEDKRIIVFDGSELSVQAQTICIHSDTPNAIAIAQEVRMVLQ</sequence>
<dbReference type="PANTHER" id="PTHR30292:SF0">
    <property type="entry name" value="5-OXOPROLINASE SUBUNIT A"/>
    <property type="match status" value="1"/>
</dbReference>
<dbReference type="InterPro" id="IPR011330">
    <property type="entry name" value="Glyco_hydro/deAcase_b/a-brl"/>
</dbReference>
<dbReference type="NCBIfam" id="NF003816">
    <property type="entry name" value="PRK05406.1-5"/>
    <property type="match status" value="1"/>
</dbReference>
<organism evidence="1">
    <name type="scientific">marine metagenome</name>
    <dbReference type="NCBI Taxonomy" id="408172"/>
    <lineage>
        <taxon>unclassified sequences</taxon>
        <taxon>metagenomes</taxon>
        <taxon>ecological metagenomes</taxon>
    </lineage>
</organism>
<protein>
    <recommendedName>
        <fullName evidence="2">LamB/YcsF family protein</fullName>
    </recommendedName>
</protein>
<dbReference type="InterPro" id="IPR005501">
    <property type="entry name" value="LamB/YcsF/PxpA-like"/>
</dbReference>
<name>A0A382EUM9_9ZZZZ</name>
<dbReference type="PANTHER" id="PTHR30292">
    <property type="entry name" value="UNCHARACTERIZED PROTEIN YBGL-RELATED"/>
    <property type="match status" value="1"/>
</dbReference>
<evidence type="ECO:0008006" key="2">
    <source>
        <dbReference type="Google" id="ProtNLM"/>
    </source>
</evidence>
<dbReference type="NCBIfam" id="NF003814">
    <property type="entry name" value="PRK05406.1-3"/>
    <property type="match status" value="1"/>
</dbReference>
<gene>
    <name evidence="1" type="ORF">METZ01_LOCUS207274</name>
</gene>